<dbReference type="KEGG" id="uma:UMAG_11670"/>
<dbReference type="RefSeq" id="XP_011388066.1">
    <property type="nucleotide sequence ID" value="XM_011389764.1"/>
</dbReference>
<dbReference type="Gene3D" id="1.10.238.10">
    <property type="entry name" value="EF-hand"/>
    <property type="match status" value="1"/>
</dbReference>
<proteinExistence type="predicted"/>
<evidence type="ECO:0000256" key="1">
    <source>
        <dbReference type="SAM" id="MobiDB-lite"/>
    </source>
</evidence>
<dbReference type="eggNOG" id="KOG3202">
    <property type="taxonomic scope" value="Eukaryota"/>
</dbReference>
<dbReference type="Proteomes" id="UP000000561">
    <property type="component" value="Chromosome 3"/>
</dbReference>
<feature type="region of interest" description="Disordered" evidence="1">
    <location>
        <begin position="556"/>
        <end position="578"/>
    </location>
</feature>
<dbReference type="VEuPathDB" id="FungiDB:UMAG_11670"/>
<reference evidence="2 3" key="1">
    <citation type="journal article" date="2006" name="Nature">
        <title>Insights from the genome of the biotrophic fungal plant pathogen Ustilago maydis.</title>
        <authorList>
            <person name="Kamper J."/>
            <person name="Kahmann R."/>
            <person name="Bolker M."/>
            <person name="Ma L.J."/>
            <person name="Brefort T."/>
            <person name="Saville B.J."/>
            <person name="Banuett F."/>
            <person name="Kronstad J.W."/>
            <person name="Gold S.E."/>
            <person name="Muller O."/>
            <person name="Perlin M.H."/>
            <person name="Wosten H.A."/>
            <person name="de Vries R."/>
            <person name="Ruiz-Herrera J."/>
            <person name="Reynaga-Pena C.G."/>
            <person name="Snetselaar K."/>
            <person name="McCann M."/>
            <person name="Perez-Martin J."/>
            <person name="Feldbrugge M."/>
            <person name="Basse C.W."/>
            <person name="Steinberg G."/>
            <person name="Ibeas J.I."/>
            <person name="Holloman W."/>
            <person name="Guzman P."/>
            <person name="Farman M."/>
            <person name="Stajich J.E."/>
            <person name="Sentandreu R."/>
            <person name="Gonzalez-Prieto J.M."/>
            <person name="Kennell J.C."/>
            <person name="Molina L."/>
            <person name="Schirawski J."/>
            <person name="Mendoza-Mendoza A."/>
            <person name="Greilinger D."/>
            <person name="Munch K."/>
            <person name="Rossel N."/>
            <person name="Scherer M."/>
            <person name="Vranes M."/>
            <person name="Ladendorf O."/>
            <person name="Vincon V."/>
            <person name="Fuchs U."/>
            <person name="Sandrock B."/>
            <person name="Meng S."/>
            <person name="Ho E.C."/>
            <person name="Cahill M.J."/>
            <person name="Boyce K.J."/>
            <person name="Klose J."/>
            <person name="Klosterman S.J."/>
            <person name="Deelstra H.J."/>
            <person name="Ortiz-Castellanos L."/>
            <person name="Li W."/>
            <person name="Sanchez-Alonso P."/>
            <person name="Schreier P.H."/>
            <person name="Hauser-Hahn I."/>
            <person name="Vaupel M."/>
            <person name="Koopmann E."/>
            <person name="Friedrich G."/>
            <person name="Voss H."/>
            <person name="Schluter T."/>
            <person name="Margolis J."/>
            <person name="Platt D."/>
            <person name="Swimmer C."/>
            <person name="Gnirke A."/>
            <person name="Chen F."/>
            <person name="Vysotskaia V."/>
            <person name="Mannhaupt G."/>
            <person name="Guldener U."/>
            <person name="Munsterkotter M."/>
            <person name="Haase D."/>
            <person name="Oesterheld M."/>
            <person name="Mewes H.W."/>
            <person name="Mauceli E.W."/>
            <person name="DeCaprio D."/>
            <person name="Wade C.M."/>
            <person name="Butler J."/>
            <person name="Young S."/>
            <person name="Jaffe D.B."/>
            <person name="Calvo S."/>
            <person name="Nusbaum C."/>
            <person name="Galagan J."/>
            <person name="Birren B.W."/>
        </authorList>
    </citation>
    <scope>NUCLEOTIDE SEQUENCE [LARGE SCALE GENOMIC DNA]</scope>
    <source>
        <strain evidence="3">DSM 14603 / FGSC 9021 / UM521</strain>
    </source>
</reference>
<feature type="region of interest" description="Disordered" evidence="1">
    <location>
        <begin position="650"/>
        <end position="674"/>
    </location>
</feature>
<feature type="compositionally biased region" description="Polar residues" evidence="1">
    <location>
        <begin position="225"/>
        <end position="239"/>
    </location>
</feature>
<feature type="region of interest" description="Disordered" evidence="1">
    <location>
        <begin position="190"/>
        <end position="209"/>
    </location>
</feature>
<name>A0A0D1E3B6_MYCMD</name>
<feature type="compositionally biased region" description="Low complexity" evidence="1">
    <location>
        <begin position="275"/>
        <end position="284"/>
    </location>
</feature>
<dbReference type="EMBL" id="CM003142">
    <property type="protein sequence ID" value="KIS70316.1"/>
    <property type="molecule type" value="Genomic_DNA"/>
</dbReference>
<feature type="compositionally biased region" description="Basic and acidic residues" evidence="1">
    <location>
        <begin position="650"/>
        <end position="663"/>
    </location>
</feature>
<feature type="region of interest" description="Disordered" evidence="1">
    <location>
        <begin position="481"/>
        <end position="506"/>
    </location>
</feature>
<feature type="compositionally biased region" description="Low complexity" evidence="1">
    <location>
        <begin position="28"/>
        <end position="38"/>
    </location>
</feature>
<dbReference type="OrthoDB" id="10045710at2759"/>
<evidence type="ECO:0000313" key="3">
    <source>
        <dbReference type="Proteomes" id="UP000000561"/>
    </source>
</evidence>
<accession>A0A0D1E3B6</accession>
<feature type="compositionally biased region" description="Basic and acidic residues" evidence="1">
    <location>
        <begin position="481"/>
        <end position="492"/>
    </location>
</feature>
<feature type="region of interest" description="Disordered" evidence="1">
    <location>
        <begin position="690"/>
        <end position="716"/>
    </location>
</feature>
<feature type="compositionally biased region" description="Polar residues" evidence="1">
    <location>
        <begin position="665"/>
        <end position="674"/>
    </location>
</feature>
<feature type="compositionally biased region" description="Polar residues" evidence="1">
    <location>
        <begin position="200"/>
        <end position="209"/>
    </location>
</feature>
<dbReference type="InParanoid" id="A0A0D1E3B6"/>
<feature type="region of interest" description="Disordered" evidence="1">
    <location>
        <begin position="26"/>
        <end position="143"/>
    </location>
</feature>
<feature type="compositionally biased region" description="Low complexity" evidence="1">
    <location>
        <begin position="256"/>
        <end position="267"/>
    </location>
</feature>
<feature type="region of interest" description="Disordered" evidence="1">
    <location>
        <begin position="298"/>
        <end position="468"/>
    </location>
</feature>
<keyword evidence="3" id="KW-1185">Reference proteome</keyword>
<protein>
    <submittedName>
        <fullName evidence="2">Uncharacterized protein</fullName>
    </submittedName>
</protein>
<dbReference type="AlphaFoldDB" id="A0A0D1E3B6"/>
<feature type="compositionally biased region" description="Polar residues" evidence="1">
    <location>
        <begin position="435"/>
        <end position="448"/>
    </location>
</feature>
<sequence>MAAWNSTDDGSAPINFRAALAAFENNRSSSTDAAASDTYHSPKPRAAQRAGIRQVPATSARPWSDQDPVPRSCSAPRIRDDSDGLTLPSTITASSRVPAPITSASGMLSAPSPSLSTLRKTGSGTSLNKLMNKSVPRSGANGCTASALMRSRSSSVVENECDDCTLAPKPDSGRSSPYLNARGTLYGLFGSEDESRRTESPASTSQHMLDTSADDDLFAHAVMERSSTPASLKQKSTTADRMASLVPPQIPSRNGSASSTNSTHSSTPRLPPRRAGGSASLASSPTVSEFGEFFATAATPTPKTKPRLTYATYTPGAKRGSGNAGLEASLTPPALPPRSATLGQHADRATFGETPYQTRQTSPMRRAPPSVPAKPSASAAAVAAAGSKPMPPPRPAKAWDGAAGGFRFGAAGSESTMTASPQPAIGGPRPRAATASHQRSLTGGSNSAVKAMRNSTHRKSGSNVFTSISLSDDASGELKRSLESDLHVDHSHTLPPPSRGRPGAAVAGGAAYPTLAVSTRSSSASGGMAASGVVSSLIGTAASALPLFKSAGGATGGASRSLADGAPSKQAVHAGGAMTSRKSSVASGLMATDAEAAEAALWGRAVQLADASSVVGNQQPTGALLKEPKDEYARKRYEALFEKLVAQQIDRHDKKDADKKRTEQGVGSSVVTERTPSAGVQALRGWFESDASATTARPPQPSAPASDRATRSGTSASAVVCASTVRRIWTRSRLASHFLAQLWDQAVLSQSAELKGLQSEAFVKAMAAIDAALERKKLQHRQRKQRLADHASFNTEHTVAGAGRRVPPPPPLAAAVAPWTTV</sequence>
<gene>
    <name evidence="2" type="ORF">UMAG_11670</name>
</gene>
<dbReference type="GeneID" id="23567526"/>
<organism evidence="2 3">
    <name type="scientific">Mycosarcoma maydis</name>
    <name type="common">Corn smut fungus</name>
    <name type="synonym">Ustilago maydis</name>
    <dbReference type="NCBI Taxonomy" id="5270"/>
    <lineage>
        <taxon>Eukaryota</taxon>
        <taxon>Fungi</taxon>
        <taxon>Dikarya</taxon>
        <taxon>Basidiomycota</taxon>
        <taxon>Ustilaginomycotina</taxon>
        <taxon>Ustilaginomycetes</taxon>
        <taxon>Ustilaginales</taxon>
        <taxon>Ustilaginaceae</taxon>
        <taxon>Mycosarcoma</taxon>
    </lineage>
</organism>
<evidence type="ECO:0000313" key="2">
    <source>
        <dbReference type="EMBL" id="KIS70316.1"/>
    </source>
</evidence>
<feature type="region of interest" description="Disordered" evidence="1">
    <location>
        <begin position="799"/>
        <end position="822"/>
    </location>
</feature>
<feature type="compositionally biased region" description="Low complexity" evidence="1">
    <location>
        <begin position="373"/>
        <end position="388"/>
    </location>
</feature>
<feature type="compositionally biased region" description="Low complexity" evidence="1">
    <location>
        <begin position="813"/>
        <end position="822"/>
    </location>
</feature>
<feature type="region of interest" description="Disordered" evidence="1">
    <location>
        <begin position="225"/>
        <end position="284"/>
    </location>
</feature>
<feature type="compositionally biased region" description="Polar residues" evidence="1">
    <location>
        <begin position="102"/>
        <end position="131"/>
    </location>
</feature>